<dbReference type="EMBL" id="DMZY01000217">
    <property type="protein sequence ID" value="HAV92987.1"/>
    <property type="molecule type" value="Genomic_DNA"/>
</dbReference>
<reference evidence="1 2" key="1">
    <citation type="journal article" date="2018" name="Nat. Biotechnol.">
        <title>A standardized bacterial taxonomy based on genome phylogeny substantially revises the tree of life.</title>
        <authorList>
            <person name="Parks D.H."/>
            <person name="Chuvochina M."/>
            <person name="Waite D.W."/>
            <person name="Rinke C."/>
            <person name="Skarshewski A."/>
            <person name="Chaumeil P.A."/>
            <person name="Hugenholtz P."/>
        </authorList>
    </citation>
    <scope>NUCLEOTIDE SEQUENCE [LARGE SCALE GENOMIC DNA]</scope>
    <source>
        <strain evidence="1">UBA9956</strain>
    </source>
</reference>
<sequence length="352" mass="39723">MKVRCFLSVLVIVVFSIMMTSCFLFPKVQVEDTKNFINDFESTITDPTSEVEGENGTLAMGATSDFFNKGGTSKGGFSLNFLDMSNFLRPTVKSPQLLLGDEYGTFVFDTIYDTAGGYEYYEFALTDPNTPANGYAFQWIYTDTTVVPAENHAIELLFDSITYYAGDADESTPTRLYIAMKADNAALMFLNMHATFTTLSDEGGEWYSPTAVETHLEITDETALELDYVGHEDGDTTIIIDSLRTKIEDFINDEWVEYTVKMNDDETTDFTMENNEEWFMAINAEEPNEIDTIYTSIDFTGEVQKDGTHAADLTGIMTTPYETFLYRLLMYVTYPDATIDTVDIIQPYPQVK</sequence>
<evidence type="ECO:0000313" key="2">
    <source>
        <dbReference type="Proteomes" id="UP000264062"/>
    </source>
</evidence>
<gene>
    <name evidence="1" type="ORF">DCW38_07415</name>
</gene>
<name>A0A350HBS1_UNCW3</name>
<organism evidence="1 2">
    <name type="scientific">candidate division WOR-3 bacterium</name>
    <dbReference type="NCBI Taxonomy" id="2052148"/>
    <lineage>
        <taxon>Bacteria</taxon>
        <taxon>Bacteria division WOR-3</taxon>
    </lineage>
</organism>
<dbReference type="AlphaFoldDB" id="A0A350HBS1"/>
<dbReference type="Proteomes" id="UP000264062">
    <property type="component" value="Unassembled WGS sequence"/>
</dbReference>
<protein>
    <submittedName>
        <fullName evidence="1">Uncharacterized protein</fullName>
    </submittedName>
</protein>
<evidence type="ECO:0000313" key="1">
    <source>
        <dbReference type="EMBL" id="HAV92987.1"/>
    </source>
</evidence>
<dbReference type="PROSITE" id="PS51257">
    <property type="entry name" value="PROKAR_LIPOPROTEIN"/>
    <property type="match status" value="1"/>
</dbReference>
<comment type="caution">
    <text evidence="1">The sequence shown here is derived from an EMBL/GenBank/DDBJ whole genome shotgun (WGS) entry which is preliminary data.</text>
</comment>
<accession>A0A350HBS1</accession>
<proteinExistence type="predicted"/>